<gene>
    <name evidence="16" type="ORF">O3P69_010096</name>
</gene>
<dbReference type="FunFam" id="3.10.50.10:FF:000004">
    <property type="entry name" value="Chitinase 5"/>
    <property type="match status" value="2"/>
</dbReference>
<dbReference type="Pfam" id="PF00704">
    <property type="entry name" value="Glyco_hydro_18"/>
    <property type="match status" value="2"/>
</dbReference>
<feature type="domain" description="Chitin-binding type-2" evidence="14">
    <location>
        <begin position="1038"/>
        <end position="1092"/>
    </location>
</feature>
<dbReference type="SUPFAM" id="SSF51445">
    <property type="entry name" value="(Trans)glycosidases"/>
    <property type="match status" value="2"/>
</dbReference>
<evidence type="ECO:0000256" key="1">
    <source>
        <dbReference type="ARBA" id="ARBA00000822"/>
    </source>
</evidence>
<feature type="region of interest" description="Disordered" evidence="13">
    <location>
        <begin position="944"/>
        <end position="968"/>
    </location>
</feature>
<keyword evidence="7" id="KW-0146">Chitin degradation</keyword>
<keyword evidence="5" id="KW-0732">Signal</keyword>
<keyword evidence="4" id="KW-0147">Chitin-binding</keyword>
<evidence type="ECO:0000256" key="9">
    <source>
        <dbReference type="ARBA" id="ARBA00023277"/>
    </source>
</evidence>
<keyword evidence="9" id="KW-0119">Carbohydrate metabolism</keyword>
<dbReference type="InterPro" id="IPR001223">
    <property type="entry name" value="Glyco_hydro18_cat"/>
</dbReference>
<dbReference type="GO" id="GO:0008061">
    <property type="term" value="F:chitin binding"/>
    <property type="evidence" value="ECO:0007669"/>
    <property type="project" value="UniProtKB-KW"/>
</dbReference>
<dbReference type="SUPFAM" id="SSF54556">
    <property type="entry name" value="Chitinase insertion domain"/>
    <property type="match status" value="2"/>
</dbReference>
<sequence>MSGGDFVNYQAAVRSRNGDYKLLCYYGGWAVYREPPFDFGIKNIDPYSCTHLIYSFAGLKEGELTITSLDPEVDIVKGAYKAAVGLKQLNPSLKVLIAIGGWNEGGKKYSDMASTPASRRKFIQSVVTFLKTHQFDGLDLDWEYPGATDRAGKWADKKNFADLVDELHTEFMQYGWLLTAAVSPAGFRIQAGYDVKRIAQKLDFINIMTYDLRGPWDGKADHHAPITSRPSDTWAFKALNTRDGIQKWIDLGAIRNKLIMGIPFYGRTFTLSNPSNTKPGSRVTSGGTAGTYTKERGFLAYYELCSKVKSGQWTLHKDAVGGPYITNGDQWIGYDDPDHSSCPQMDLVKTMGLGGAMMWAIDLDDNIGVCGTKWPLLSAMRRGLGLHSVSTFVPPEPQTSGPAVTPAMPPTTSTTSAPVVTQPSMSTPAPDFKCKGPGYFRDKDDCAVYYICDETLVPHRFVCPDGLVFDLVRHICNWPRHVICGKASAPIRKLRCISDGLYSDPSDCRMYAWCRGGIAQRVSCPHGMFFNPRTGVCTEEGQKFCLPGESLRVNTEALNPQPLTKMASGYKVVCYFTNWAYYRPDPYKYSPEKIDPSLCTHIIYAYASLDTTDLFIRSLDPYLDFEYEFYKRVLNLRNQAPGLKVLLGLGGWVDSSSDKYSRLVNNPKARARFVQHTTKVLTVYGFDGLDFGWMFPRCWKMACSSGPASDVQGFTDLMKELSASFRPRGLILSAAVSSFKKIIEMSYDVQALSSVVDFLNVLTYDFHGAWERKTGHVAPLYARPEDMYASQNSDFSLSYWVKKGADPSKLVMGIPFYGQTFTLANPAQSGLNAPVVKGGDPGPATLQRGMMAYFEICQAVRTQGWSKVVDTTNAIGPYAHKGTQWYSYEDPASVTNKAQYIKSKGYGGAMVWDLSLDDVLNSCCREPMPLLRTINRQLRSVQYPEPRPGGGDCTRPHEVPTPHPPRRTTTYASALGTKVTESHYGEFNLTKGTTPSLPPWMTTWSGTTRRTTTEPHRRPPFTSATEDTRPSGTGPYPGDSCRGQQTLPSPGKCSAYLSCVNGELVETSCVPGLHWNKAAGTCDWPRNAKCKSGQPPITPPSGPGSRPPYPPSGPSSSPVRPPSLPVRPTQAPVPTRSTTEEQEMPVTTTTQRPTTQSTTPTWWWTPASSTPPTTTKSWWVSSSRPTTTTTSRPVMPERPSLPDVVDVPSAPPSGPCKEGETTGVPGDCTKFKQCLHGTVNVLTCPSGLHWSETQKICNWPDQAKCSVSSVPGNGVPNVPSEWASNLPMPLPSIPVLPPALPLTPAIAPAPALLFVGRTEAAMTARLNTRKWLPPLIKHQFASEKNTVPSRPNVTILSVLHTCPVTRNPDGIHHQNKGRTPCSKEGQTYPGPQCTARVRCSQGYFTVELCTGGLVWNEGDKTCTLPSAVPKCSDVILTPKDEGPKEVVVMVVTGVVCGGEPPGTGV</sequence>
<comment type="similarity">
    <text evidence="2">Belongs to the glycosyl hydrolase 18 family. Chitinase class II subfamily.</text>
</comment>
<dbReference type="InterPro" id="IPR017853">
    <property type="entry name" value="GH"/>
</dbReference>
<dbReference type="Pfam" id="PF01607">
    <property type="entry name" value="CBM_14"/>
    <property type="match status" value="5"/>
</dbReference>
<evidence type="ECO:0000256" key="2">
    <source>
        <dbReference type="ARBA" id="ARBA00009121"/>
    </source>
</evidence>
<feature type="domain" description="Chitin-binding type-2" evidence="14">
    <location>
        <begin position="1213"/>
        <end position="1267"/>
    </location>
</feature>
<dbReference type="EMBL" id="JARAKH010000048">
    <property type="protein sequence ID" value="KAK8376916.1"/>
    <property type="molecule type" value="Genomic_DNA"/>
</dbReference>
<name>A0AAW0SPL0_SCYPA</name>
<evidence type="ECO:0000313" key="17">
    <source>
        <dbReference type="Proteomes" id="UP001487740"/>
    </source>
</evidence>
<evidence type="ECO:0000256" key="10">
    <source>
        <dbReference type="ARBA" id="ARBA00023295"/>
    </source>
</evidence>
<protein>
    <recommendedName>
        <fullName evidence="3">chitinase</fullName>
        <ecNumber evidence="3">3.2.1.14</ecNumber>
    </recommendedName>
</protein>
<dbReference type="GO" id="GO:0005576">
    <property type="term" value="C:extracellular region"/>
    <property type="evidence" value="ECO:0007669"/>
    <property type="project" value="InterPro"/>
</dbReference>
<feature type="compositionally biased region" description="Pro residues" evidence="13">
    <location>
        <begin position="1096"/>
        <end position="1125"/>
    </location>
</feature>
<dbReference type="PANTHER" id="PTHR11177:SF144">
    <property type="entry name" value="CHITINASE 5"/>
    <property type="match status" value="1"/>
</dbReference>
<dbReference type="GO" id="GO:0008843">
    <property type="term" value="F:endochitinase activity"/>
    <property type="evidence" value="ECO:0007669"/>
    <property type="project" value="UniProtKB-EC"/>
</dbReference>
<dbReference type="InterPro" id="IPR036508">
    <property type="entry name" value="Chitin-bd_dom_sf"/>
</dbReference>
<dbReference type="Gene3D" id="2.170.140.10">
    <property type="entry name" value="Chitin binding domain"/>
    <property type="match status" value="5"/>
</dbReference>
<keyword evidence="8" id="KW-1015">Disulfide bond</keyword>
<evidence type="ECO:0000313" key="16">
    <source>
        <dbReference type="EMBL" id="KAK8376916.1"/>
    </source>
</evidence>
<comment type="caution">
    <text evidence="16">The sequence shown here is derived from an EMBL/GenBank/DDBJ whole genome shotgun (WGS) entry which is preliminary data.</text>
</comment>
<dbReference type="SMART" id="SM00636">
    <property type="entry name" value="Glyco_18"/>
    <property type="match status" value="2"/>
</dbReference>
<dbReference type="CDD" id="cd02872">
    <property type="entry name" value="GH18_chitolectin_chitotriosidase"/>
    <property type="match status" value="1"/>
</dbReference>
<comment type="catalytic activity">
    <reaction evidence="1">
        <text>Random endo-hydrolysis of N-acetyl-beta-D-glucosaminide (1-&gt;4)-beta-linkages in chitin and chitodextrins.</text>
        <dbReference type="EC" id="3.2.1.14"/>
    </reaction>
</comment>
<evidence type="ECO:0000256" key="12">
    <source>
        <dbReference type="RuleBase" id="RU000489"/>
    </source>
</evidence>
<evidence type="ECO:0000256" key="3">
    <source>
        <dbReference type="ARBA" id="ARBA00012729"/>
    </source>
</evidence>
<feature type="region of interest" description="Disordered" evidence="13">
    <location>
        <begin position="395"/>
        <end position="424"/>
    </location>
</feature>
<dbReference type="InterPro" id="IPR002557">
    <property type="entry name" value="Chitin-bd_dom"/>
</dbReference>
<dbReference type="InterPro" id="IPR050314">
    <property type="entry name" value="Glycosyl_Hydrlase_18"/>
</dbReference>
<dbReference type="GO" id="GO:0006032">
    <property type="term" value="P:chitin catabolic process"/>
    <property type="evidence" value="ECO:0007669"/>
    <property type="project" value="UniProtKB-KW"/>
</dbReference>
<dbReference type="SUPFAM" id="SSF57625">
    <property type="entry name" value="Invertebrate chitin-binding proteins"/>
    <property type="match status" value="5"/>
</dbReference>
<accession>A0AAW0SPL0</accession>
<organism evidence="16 17">
    <name type="scientific">Scylla paramamosain</name>
    <name type="common">Mud crab</name>
    <dbReference type="NCBI Taxonomy" id="85552"/>
    <lineage>
        <taxon>Eukaryota</taxon>
        <taxon>Metazoa</taxon>
        <taxon>Ecdysozoa</taxon>
        <taxon>Arthropoda</taxon>
        <taxon>Crustacea</taxon>
        <taxon>Multicrustacea</taxon>
        <taxon>Malacostraca</taxon>
        <taxon>Eumalacostraca</taxon>
        <taxon>Eucarida</taxon>
        <taxon>Decapoda</taxon>
        <taxon>Pleocyemata</taxon>
        <taxon>Brachyura</taxon>
        <taxon>Eubrachyura</taxon>
        <taxon>Portunoidea</taxon>
        <taxon>Portunidae</taxon>
        <taxon>Portuninae</taxon>
        <taxon>Scylla</taxon>
    </lineage>
</organism>
<evidence type="ECO:0000256" key="4">
    <source>
        <dbReference type="ARBA" id="ARBA00022669"/>
    </source>
</evidence>
<reference evidence="16 17" key="1">
    <citation type="submission" date="2023-03" db="EMBL/GenBank/DDBJ databases">
        <title>High-quality genome of Scylla paramamosain provides insights in environmental adaptation.</title>
        <authorList>
            <person name="Zhang L."/>
        </authorList>
    </citation>
    <scope>NUCLEOTIDE SEQUENCE [LARGE SCALE GENOMIC DNA]</scope>
    <source>
        <strain evidence="16">LZ_2023a</strain>
        <tissue evidence="16">Muscle</tissue>
    </source>
</reference>
<feature type="region of interest" description="Disordered" evidence="13">
    <location>
        <begin position="1367"/>
        <end position="1387"/>
    </location>
</feature>
<dbReference type="EC" id="3.2.1.14" evidence="3"/>
<dbReference type="GO" id="GO:0000272">
    <property type="term" value="P:polysaccharide catabolic process"/>
    <property type="evidence" value="ECO:0007669"/>
    <property type="project" value="UniProtKB-KW"/>
</dbReference>
<evidence type="ECO:0000259" key="15">
    <source>
        <dbReference type="PROSITE" id="PS51910"/>
    </source>
</evidence>
<keyword evidence="6 12" id="KW-0378">Hydrolase</keyword>
<feature type="domain" description="Chitin-binding type-2" evidence="14">
    <location>
        <begin position="493"/>
        <end position="547"/>
    </location>
</feature>
<evidence type="ECO:0000256" key="7">
    <source>
        <dbReference type="ARBA" id="ARBA00023024"/>
    </source>
</evidence>
<feature type="compositionally biased region" description="Low complexity" evidence="13">
    <location>
        <begin position="402"/>
        <end position="424"/>
    </location>
</feature>
<evidence type="ECO:0000256" key="8">
    <source>
        <dbReference type="ARBA" id="ARBA00023157"/>
    </source>
</evidence>
<dbReference type="PROSITE" id="PS50940">
    <property type="entry name" value="CHIT_BIND_II"/>
    <property type="match status" value="5"/>
</dbReference>
<keyword evidence="17" id="KW-1185">Reference proteome</keyword>
<evidence type="ECO:0000256" key="6">
    <source>
        <dbReference type="ARBA" id="ARBA00022801"/>
    </source>
</evidence>
<dbReference type="Gene3D" id="3.10.50.10">
    <property type="match status" value="2"/>
</dbReference>
<feature type="region of interest" description="Disordered" evidence="13">
    <location>
        <begin position="998"/>
        <end position="1043"/>
    </location>
</feature>
<keyword evidence="10 12" id="KW-0326">Glycosidase</keyword>
<dbReference type="SMART" id="SM00494">
    <property type="entry name" value="ChtBD2"/>
    <property type="match status" value="5"/>
</dbReference>
<feature type="domain" description="Chitin-binding type-2" evidence="14">
    <location>
        <begin position="431"/>
        <end position="486"/>
    </location>
</feature>
<dbReference type="FunFam" id="3.20.20.80:FF:000144">
    <property type="entry name" value="Chitinase"/>
    <property type="match status" value="1"/>
</dbReference>
<dbReference type="PROSITE" id="PS51910">
    <property type="entry name" value="GH18_2"/>
    <property type="match status" value="2"/>
</dbReference>
<evidence type="ECO:0000256" key="5">
    <source>
        <dbReference type="ARBA" id="ARBA00022729"/>
    </source>
</evidence>
<dbReference type="Proteomes" id="UP001487740">
    <property type="component" value="Unassembled WGS sequence"/>
</dbReference>
<dbReference type="PANTHER" id="PTHR11177">
    <property type="entry name" value="CHITINASE"/>
    <property type="match status" value="1"/>
</dbReference>
<feature type="domain" description="Chitin-binding type-2" evidence="14">
    <location>
        <begin position="1378"/>
        <end position="1433"/>
    </location>
</feature>
<proteinExistence type="inferred from homology"/>
<dbReference type="InterPro" id="IPR011583">
    <property type="entry name" value="Chitinase_II/V-like_cat"/>
</dbReference>
<evidence type="ECO:0000256" key="11">
    <source>
        <dbReference type="ARBA" id="ARBA00023326"/>
    </source>
</evidence>
<feature type="domain" description="GH18" evidence="15">
    <location>
        <begin position="570"/>
        <end position="941"/>
    </location>
</feature>
<dbReference type="InterPro" id="IPR029070">
    <property type="entry name" value="Chitinase_insertion_sf"/>
</dbReference>
<evidence type="ECO:0000259" key="14">
    <source>
        <dbReference type="PROSITE" id="PS50940"/>
    </source>
</evidence>
<feature type="domain" description="GH18" evidence="15">
    <location>
        <begin position="20"/>
        <end position="387"/>
    </location>
</feature>
<dbReference type="Gene3D" id="3.20.20.80">
    <property type="entry name" value="Glycosidases"/>
    <property type="match status" value="2"/>
</dbReference>
<feature type="compositionally biased region" description="Low complexity" evidence="13">
    <location>
        <begin position="1147"/>
        <end position="1194"/>
    </location>
</feature>
<dbReference type="PROSITE" id="PS01095">
    <property type="entry name" value="GH18_1"/>
    <property type="match status" value="1"/>
</dbReference>
<feature type="region of interest" description="Disordered" evidence="13">
    <location>
        <begin position="1091"/>
        <end position="1222"/>
    </location>
</feature>
<keyword evidence="11" id="KW-0624">Polysaccharide degradation</keyword>
<evidence type="ECO:0000256" key="13">
    <source>
        <dbReference type="SAM" id="MobiDB-lite"/>
    </source>
</evidence>
<dbReference type="InterPro" id="IPR001579">
    <property type="entry name" value="Glyco_hydro_18_chit_AS"/>
</dbReference>
<dbReference type="FunFam" id="3.20.20.80:FF:000007">
    <property type="entry name" value="Acidic mammalian chitinase"/>
    <property type="match status" value="1"/>
</dbReference>